<comment type="caution">
    <text evidence="12">The sequence shown here is derived from an EMBL/GenBank/DDBJ whole genome shotgun (WGS) entry which is preliminary data.</text>
</comment>
<dbReference type="PROSITE" id="PS00814">
    <property type="entry name" value="ADX"/>
    <property type="match status" value="1"/>
</dbReference>
<dbReference type="GO" id="GO:0005739">
    <property type="term" value="C:mitochondrion"/>
    <property type="evidence" value="ECO:0007669"/>
    <property type="project" value="UniProtKB-SubCell"/>
</dbReference>
<evidence type="ECO:0000256" key="4">
    <source>
        <dbReference type="ARBA" id="ARBA00022714"/>
    </source>
</evidence>
<dbReference type="Proteomes" id="UP000187013">
    <property type="component" value="Unassembled WGS sequence"/>
</dbReference>
<sequence>MFRIPRINFMVSNALLASRRALHTQNYMKTAQHPVALRAILPHTKPFSTTSKLFHGHLTPPKPGEELKVTFILKDGSQRTYEVAEGDSLLDIAQANNLEMEGACGGSCACSTCHVIVDPDYFDALPESDDDENDMLDLAYGLTETSRLGCQVKMSKDIDGIRVALPAMTRNVNASDFD</sequence>
<keyword evidence="9" id="KW-0496">Mitochondrion</keyword>
<evidence type="ECO:0000256" key="1">
    <source>
        <dbReference type="ARBA" id="ARBA00004173"/>
    </source>
</evidence>
<dbReference type="GO" id="GO:0009055">
    <property type="term" value="F:electron transfer activity"/>
    <property type="evidence" value="ECO:0007669"/>
    <property type="project" value="TreeGrafter"/>
</dbReference>
<comment type="cofactor">
    <cofactor evidence="10">
        <name>[2Fe-2S] cluster</name>
        <dbReference type="ChEBI" id="CHEBI:190135"/>
    </cofactor>
</comment>
<dbReference type="Gene3D" id="3.10.20.30">
    <property type="match status" value="1"/>
</dbReference>
<dbReference type="InterPro" id="IPR018298">
    <property type="entry name" value="Adrenodoxin_Fe-S_BS"/>
</dbReference>
<dbReference type="InterPro" id="IPR001055">
    <property type="entry name" value="Adrenodoxin-like"/>
</dbReference>
<dbReference type="PANTHER" id="PTHR23426:SF65">
    <property type="entry name" value="FERREDOXIN-2, MITOCHONDRIAL"/>
    <property type="match status" value="1"/>
</dbReference>
<dbReference type="PANTHER" id="PTHR23426">
    <property type="entry name" value="FERREDOXIN/ADRENODOXIN"/>
    <property type="match status" value="1"/>
</dbReference>
<evidence type="ECO:0000256" key="5">
    <source>
        <dbReference type="ARBA" id="ARBA00022723"/>
    </source>
</evidence>
<keyword evidence="8" id="KW-0411">Iron-sulfur</keyword>
<keyword evidence="3" id="KW-0813">Transport</keyword>
<dbReference type="Pfam" id="PF00111">
    <property type="entry name" value="Fer2"/>
    <property type="match status" value="1"/>
</dbReference>
<evidence type="ECO:0000259" key="11">
    <source>
        <dbReference type="PROSITE" id="PS51085"/>
    </source>
</evidence>
<dbReference type="GO" id="GO:0046872">
    <property type="term" value="F:metal ion binding"/>
    <property type="evidence" value="ECO:0007669"/>
    <property type="project" value="UniProtKB-KW"/>
</dbReference>
<dbReference type="InterPro" id="IPR001041">
    <property type="entry name" value="2Fe-2S_ferredoxin-type"/>
</dbReference>
<evidence type="ECO:0000313" key="13">
    <source>
        <dbReference type="Proteomes" id="UP000187013"/>
    </source>
</evidence>
<dbReference type="InterPro" id="IPR012675">
    <property type="entry name" value="Beta-grasp_dom_sf"/>
</dbReference>
<feature type="domain" description="2Fe-2S ferredoxin-type" evidence="11">
    <location>
        <begin position="67"/>
        <end position="169"/>
    </location>
</feature>
<accession>A0A1Q3ABD2</accession>
<organism evidence="12 13">
    <name type="scientific">Zygosaccharomyces rouxii</name>
    <dbReference type="NCBI Taxonomy" id="4956"/>
    <lineage>
        <taxon>Eukaryota</taxon>
        <taxon>Fungi</taxon>
        <taxon>Dikarya</taxon>
        <taxon>Ascomycota</taxon>
        <taxon>Saccharomycotina</taxon>
        <taxon>Saccharomycetes</taxon>
        <taxon>Saccharomycetales</taxon>
        <taxon>Saccharomycetaceae</taxon>
        <taxon>Zygosaccharomyces</taxon>
    </lineage>
</organism>
<comment type="subcellular location">
    <subcellularLocation>
        <location evidence="1">Mitochondrion</location>
    </subcellularLocation>
</comment>
<gene>
    <name evidence="12" type="ORF">ZYGR_0AI02400</name>
</gene>
<dbReference type="CDD" id="cd00207">
    <property type="entry name" value="fer2"/>
    <property type="match status" value="1"/>
</dbReference>
<comment type="similarity">
    <text evidence="2">Belongs to the adrenodoxin/putidaredoxin family.</text>
</comment>
<protein>
    <recommendedName>
        <fullName evidence="11">2Fe-2S ferredoxin-type domain-containing protein</fullName>
    </recommendedName>
</protein>
<evidence type="ECO:0000256" key="3">
    <source>
        <dbReference type="ARBA" id="ARBA00022448"/>
    </source>
</evidence>
<dbReference type="PRINTS" id="PR00355">
    <property type="entry name" value="ADRENODOXIN"/>
</dbReference>
<evidence type="ECO:0000256" key="7">
    <source>
        <dbReference type="ARBA" id="ARBA00023004"/>
    </source>
</evidence>
<dbReference type="EMBL" id="BDGX01000035">
    <property type="protein sequence ID" value="GAV52958.1"/>
    <property type="molecule type" value="Genomic_DNA"/>
</dbReference>
<dbReference type="AlphaFoldDB" id="A0A1Q3ABD2"/>
<name>A0A1Q3ABD2_ZYGRO</name>
<evidence type="ECO:0000313" key="12">
    <source>
        <dbReference type="EMBL" id="GAV52958.1"/>
    </source>
</evidence>
<keyword evidence="4" id="KW-0001">2Fe-2S</keyword>
<dbReference type="GO" id="GO:0051537">
    <property type="term" value="F:2 iron, 2 sulfur cluster binding"/>
    <property type="evidence" value="ECO:0007669"/>
    <property type="project" value="UniProtKB-KW"/>
</dbReference>
<dbReference type="InterPro" id="IPR036010">
    <property type="entry name" value="2Fe-2S_ferredoxin-like_sf"/>
</dbReference>
<dbReference type="GO" id="GO:0140647">
    <property type="term" value="P:P450-containing electron transport chain"/>
    <property type="evidence" value="ECO:0007669"/>
    <property type="project" value="InterPro"/>
</dbReference>
<evidence type="ECO:0000256" key="6">
    <source>
        <dbReference type="ARBA" id="ARBA00022982"/>
    </source>
</evidence>
<keyword evidence="6" id="KW-0249">Electron transport</keyword>
<reference evidence="12 13" key="1">
    <citation type="submission" date="2016-08" db="EMBL/GenBank/DDBJ databases">
        <title>Draft genome sequence of allopolyploid Zygosaccharomyces rouxii.</title>
        <authorList>
            <person name="Watanabe J."/>
            <person name="Uehara K."/>
            <person name="Mogi Y."/>
            <person name="Tsukioka Y."/>
        </authorList>
    </citation>
    <scope>NUCLEOTIDE SEQUENCE [LARGE SCALE GENOMIC DNA]</scope>
    <source>
        <strain evidence="12 13">NBRC 110957</strain>
    </source>
</reference>
<evidence type="ECO:0000256" key="8">
    <source>
        <dbReference type="ARBA" id="ARBA00023014"/>
    </source>
</evidence>
<evidence type="ECO:0000256" key="10">
    <source>
        <dbReference type="ARBA" id="ARBA00034078"/>
    </source>
</evidence>
<keyword evidence="7" id="KW-0408">Iron</keyword>
<dbReference type="FunFam" id="3.10.20.30:FF:000013">
    <property type="entry name" value="Adrenodoxin, mitochondrial"/>
    <property type="match status" value="1"/>
</dbReference>
<dbReference type="OrthoDB" id="268593at2759"/>
<keyword evidence="5" id="KW-0479">Metal-binding</keyword>
<evidence type="ECO:0000256" key="2">
    <source>
        <dbReference type="ARBA" id="ARBA00010914"/>
    </source>
</evidence>
<dbReference type="PROSITE" id="PS51085">
    <property type="entry name" value="2FE2S_FER_2"/>
    <property type="match status" value="1"/>
</dbReference>
<dbReference type="SUPFAM" id="SSF54292">
    <property type="entry name" value="2Fe-2S ferredoxin-like"/>
    <property type="match status" value="1"/>
</dbReference>
<evidence type="ECO:0000256" key="9">
    <source>
        <dbReference type="ARBA" id="ARBA00023128"/>
    </source>
</evidence>
<proteinExistence type="inferred from homology"/>